<evidence type="ECO:0000256" key="2">
    <source>
        <dbReference type="SAM" id="Phobius"/>
    </source>
</evidence>
<sequence>MDLTLLAANPIALVVFSGICAAIVVWAWRRSQGDKPRKATVGRPRALDAVDTVIGWPPEATRVLTLRHQRAFEVLRRALPDHLVLAQVPISHFVRVPTRNSYVEWMRRVGHVCVDLMVCDAASNVIAVIEVRPADRVETERARKRHQRVERVLRAGGIPLHVWTESLLPDPAAVRKIFVAQAVTEVVTDEGPETSPLEPVLYREGRGRAAPVEAGSEPPRTTWFDDLNATRPAPLDQVEVRTDELADNGSLGGIKSPAHSIAGLGR</sequence>
<feature type="region of interest" description="Disordered" evidence="1">
    <location>
        <begin position="204"/>
        <end position="237"/>
    </location>
</feature>
<feature type="transmembrane region" description="Helical" evidence="2">
    <location>
        <begin position="6"/>
        <end position="28"/>
    </location>
</feature>
<feature type="region of interest" description="Disordered" evidence="1">
    <location>
        <begin position="247"/>
        <end position="266"/>
    </location>
</feature>
<keyword evidence="5" id="KW-1185">Reference proteome</keyword>
<organism evidence="4 5">
    <name type="scientific">Sphaerotilus mobilis</name>
    <dbReference type="NCBI Taxonomy" id="47994"/>
    <lineage>
        <taxon>Bacteria</taxon>
        <taxon>Pseudomonadati</taxon>
        <taxon>Pseudomonadota</taxon>
        <taxon>Betaproteobacteria</taxon>
        <taxon>Burkholderiales</taxon>
        <taxon>Sphaerotilaceae</taxon>
        <taxon>Sphaerotilus</taxon>
    </lineage>
</organism>
<dbReference type="RefSeq" id="WP_130483685.1">
    <property type="nucleotide sequence ID" value="NZ_SGWV01000013.1"/>
</dbReference>
<keyword evidence="2" id="KW-0812">Transmembrane</keyword>
<evidence type="ECO:0000259" key="3">
    <source>
        <dbReference type="Pfam" id="PF10881"/>
    </source>
</evidence>
<proteinExistence type="predicted"/>
<name>A0A4Q7L9Q0_9BURK</name>
<comment type="caution">
    <text evidence="4">The sequence shown here is derived from an EMBL/GenBank/DDBJ whole genome shotgun (WGS) entry which is preliminary data.</text>
</comment>
<reference evidence="4 5" key="1">
    <citation type="submission" date="2019-02" db="EMBL/GenBank/DDBJ databases">
        <title>Genomic Encyclopedia of Type Strains, Phase IV (KMG-IV): sequencing the most valuable type-strain genomes for metagenomic binning, comparative biology and taxonomic classification.</title>
        <authorList>
            <person name="Goeker M."/>
        </authorList>
    </citation>
    <scope>NUCLEOTIDE SEQUENCE [LARGE SCALE GENOMIC DNA]</scope>
    <source>
        <strain evidence="4 5">DSM 10617</strain>
    </source>
</reference>
<protein>
    <submittedName>
        <fullName evidence="4">Uncharacterized protein DUF2726</fullName>
    </submittedName>
</protein>
<dbReference type="Pfam" id="PF10881">
    <property type="entry name" value="DUF2726"/>
    <property type="match status" value="1"/>
</dbReference>
<dbReference type="InterPro" id="IPR024402">
    <property type="entry name" value="DUF2726"/>
</dbReference>
<gene>
    <name evidence="4" type="ORF">EV685_3866</name>
</gene>
<evidence type="ECO:0000313" key="4">
    <source>
        <dbReference type="EMBL" id="RZS46835.1"/>
    </source>
</evidence>
<dbReference type="EMBL" id="SGWV01000013">
    <property type="protein sequence ID" value="RZS46835.1"/>
    <property type="molecule type" value="Genomic_DNA"/>
</dbReference>
<feature type="domain" description="DUF2726" evidence="3">
    <location>
        <begin position="62"/>
        <end position="162"/>
    </location>
</feature>
<accession>A0A4Q7L9Q0</accession>
<dbReference type="OrthoDB" id="8909853at2"/>
<evidence type="ECO:0000256" key="1">
    <source>
        <dbReference type="SAM" id="MobiDB-lite"/>
    </source>
</evidence>
<dbReference type="Proteomes" id="UP000293433">
    <property type="component" value="Unassembled WGS sequence"/>
</dbReference>
<evidence type="ECO:0000313" key="5">
    <source>
        <dbReference type="Proteomes" id="UP000293433"/>
    </source>
</evidence>
<dbReference type="AlphaFoldDB" id="A0A4Q7L9Q0"/>
<keyword evidence="2" id="KW-0472">Membrane</keyword>
<keyword evidence="2" id="KW-1133">Transmembrane helix</keyword>